<dbReference type="Pfam" id="PF04463">
    <property type="entry name" value="2-thiour_desulf"/>
    <property type="match status" value="1"/>
</dbReference>
<name>A0ABT3N7D6_9BACT</name>
<reference evidence="1 2" key="1">
    <citation type="submission" date="2022-11" db="EMBL/GenBank/DDBJ databases">
        <title>Desulfobotulus tamanensis H1 sp. nov. - anaerobic, alkaliphilic, sulphate reducing bacterium isolated from terrestrial mud volcano.</title>
        <authorList>
            <person name="Frolova A."/>
            <person name="Merkel A.Y."/>
            <person name="Slobodkin A.I."/>
        </authorList>
    </citation>
    <scope>NUCLEOTIDE SEQUENCE [LARGE SCALE GENOMIC DNA]</scope>
    <source>
        <strain evidence="1 2">H1</strain>
    </source>
</reference>
<organism evidence="1 2">
    <name type="scientific">Desulfobotulus pelophilus</name>
    <dbReference type="NCBI Taxonomy" id="2823377"/>
    <lineage>
        <taxon>Bacteria</taxon>
        <taxon>Pseudomonadati</taxon>
        <taxon>Thermodesulfobacteriota</taxon>
        <taxon>Desulfobacteria</taxon>
        <taxon>Desulfobacterales</taxon>
        <taxon>Desulfobacteraceae</taxon>
        <taxon>Desulfobotulus</taxon>
    </lineage>
</organism>
<proteinExistence type="predicted"/>
<dbReference type="Proteomes" id="UP001209681">
    <property type="component" value="Unassembled WGS sequence"/>
</dbReference>
<keyword evidence="2" id="KW-1185">Reference proteome</keyword>
<gene>
    <name evidence="1" type="ORF">OOT00_05115</name>
</gene>
<sequence length="174" mass="18706">MEQILVSSCLLGKKVRYNGSSLGVSDPIFEKWKIEKRILSLCPEADIGMSIPRPPAEIRGGDGSRVLEGTAHVVDASGNRMTALFTAAARMALDLCLKQGIRIAILTEGSPSCGSTRIYDGSFSGKTIAGAGVTASLLRANHIYVFSQHAIEDVARLLQKMETKLSQKKIRSGE</sequence>
<dbReference type="InterPro" id="IPR007553">
    <property type="entry name" value="2-thiour_desulf"/>
</dbReference>
<evidence type="ECO:0000313" key="1">
    <source>
        <dbReference type="EMBL" id="MCW7753364.1"/>
    </source>
</evidence>
<protein>
    <submittedName>
        <fullName evidence="1">DUF523 domain-containing protein</fullName>
    </submittedName>
</protein>
<accession>A0ABT3N7D6</accession>
<dbReference type="EMBL" id="JAPFPW010000004">
    <property type="protein sequence ID" value="MCW7753364.1"/>
    <property type="molecule type" value="Genomic_DNA"/>
</dbReference>
<dbReference type="PANTHER" id="PTHR30087">
    <property type="entry name" value="INNER MEMBRANE PROTEIN"/>
    <property type="match status" value="1"/>
</dbReference>
<comment type="caution">
    <text evidence="1">The sequence shown here is derived from an EMBL/GenBank/DDBJ whole genome shotgun (WGS) entry which is preliminary data.</text>
</comment>
<dbReference type="RefSeq" id="WP_265424232.1">
    <property type="nucleotide sequence ID" value="NZ_JAPFPW010000004.1"/>
</dbReference>
<evidence type="ECO:0000313" key="2">
    <source>
        <dbReference type="Proteomes" id="UP001209681"/>
    </source>
</evidence>
<dbReference type="PANTHER" id="PTHR30087:SF1">
    <property type="entry name" value="HYPOTHETICAL CYTOSOLIC PROTEIN"/>
    <property type="match status" value="1"/>
</dbReference>